<keyword evidence="2" id="KW-1185">Reference proteome</keyword>
<accession>W4HGL8</accession>
<comment type="caution">
    <text evidence="1">The sequence shown here is derived from an EMBL/GenBank/DDBJ whole genome shotgun (WGS) entry which is preliminary data.</text>
</comment>
<dbReference type="eggNOG" id="ENOG502ZBA2">
    <property type="taxonomic scope" value="Bacteria"/>
</dbReference>
<reference evidence="1 2" key="1">
    <citation type="journal article" date="2014" name="Antonie Van Leeuwenhoek">
        <title>Roseivivax atlanticus sp. nov., isolated from surface seawater of the Atlantic Ocean.</title>
        <authorList>
            <person name="Li G."/>
            <person name="Lai Q."/>
            <person name="Liu X."/>
            <person name="Sun F."/>
            <person name="Shao Z."/>
        </authorList>
    </citation>
    <scope>NUCLEOTIDE SEQUENCE [LARGE SCALE GENOMIC DNA]</scope>
    <source>
        <strain evidence="1 2">22II-s10s</strain>
    </source>
</reference>
<proteinExistence type="predicted"/>
<dbReference type="STRING" id="1379903.ATO8_18365"/>
<dbReference type="Proteomes" id="UP000019063">
    <property type="component" value="Unassembled WGS sequence"/>
</dbReference>
<evidence type="ECO:0000313" key="2">
    <source>
        <dbReference type="Proteomes" id="UP000019063"/>
    </source>
</evidence>
<protein>
    <submittedName>
        <fullName evidence="1">Uncharacterized protein</fullName>
    </submittedName>
</protein>
<name>W4HGL8_9RHOB</name>
<dbReference type="EMBL" id="AQQW01000015">
    <property type="protein sequence ID" value="ETW11145.1"/>
    <property type="molecule type" value="Genomic_DNA"/>
</dbReference>
<gene>
    <name evidence="1" type="ORF">ATO8_18365</name>
</gene>
<organism evidence="1 2">
    <name type="scientific">Roseivivax marinus</name>
    <dbReference type="NCBI Taxonomy" id="1379903"/>
    <lineage>
        <taxon>Bacteria</taxon>
        <taxon>Pseudomonadati</taxon>
        <taxon>Pseudomonadota</taxon>
        <taxon>Alphaproteobacteria</taxon>
        <taxon>Rhodobacterales</taxon>
        <taxon>Roseobacteraceae</taxon>
        <taxon>Roseivivax</taxon>
    </lineage>
</organism>
<evidence type="ECO:0000313" key="1">
    <source>
        <dbReference type="EMBL" id="ETW11145.1"/>
    </source>
</evidence>
<dbReference type="AlphaFoldDB" id="W4HGL8"/>
<sequence>MRVPDCLQTMSAMTENASRSRRATAAPLGLVDAPIVAGDETGETAIVRKTAAELAQLYALALVRTVPFGARPSGDEDDAPGLGVLHGAASGGRVHQLANIWSWAAPYRPVANRGDLRRPGDTAPLSAWVRYLRDRHGAALALTDHESGQPPRDPLALARMIHDEGPARPILVLALAACARGARPRGGRTPRGALSGLARVAEEMPARRPDRPRPNRPGLLAGQISLLAAGEPQSALPGGGHRAGAVLDALRQDYPGLLSSIAEHNATAPLSGTVAGLDAAACAGWAPVAIERNYRVPALPILRPNLHPAGAERAVYRAAFLAAVARQTIAFSPEEHAELDRIVGDVALGVAVLGGSWPSELTAETLRGTAEGAAFQQGEPRPKRSWLGWRRRHSS</sequence>